<dbReference type="EMBL" id="DACRBY010000020">
    <property type="protein sequence ID" value="HAS8541233.1"/>
    <property type="molecule type" value="Genomic_DNA"/>
</dbReference>
<protein>
    <submittedName>
        <fullName evidence="1">Uncharacterized protein</fullName>
    </submittedName>
</protein>
<reference evidence="1" key="2">
    <citation type="submission" date="2019-01" db="EMBL/GenBank/DDBJ databases">
        <authorList>
            <consortium name="NCBI Pathogen Detection Project"/>
        </authorList>
    </citation>
    <scope>NUCLEOTIDE SEQUENCE</scope>
    <source>
        <strain evidence="1">BCW_3452</strain>
    </source>
</reference>
<reference evidence="1" key="1">
    <citation type="journal article" date="2018" name="Genome Biol.">
        <title>SKESA: strategic k-mer extension for scrupulous assemblies.</title>
        <authorList>
            <person name="Souvorov A."/>
            <person name="Agarwala R."/>
            <person name="Lipman D.J."/>
        </authorList>
    </citation>
    <scope>NUCLEOTIDE SEQUENCE</scope>
    <source>
        <strain evidence="1">BCW_3452</strain>
    </source>
</reference>
<accession>A0A8H9N1T7</accession>
<dbReference type="AlphaFoldDB" id="A0A8H9N1T7"/>
<name>A0A8H9N1T7_VIBVL</name>
<sequence>MAWSLFISERGKTMNNMWSLPKGEMIRINSKKELITLIQKFGFSEATLNKFGIKIVEPSEVGFVKPKVVFPVFAAPTLDKEGMLISLKPHAGLEIRQIKSERAIELDARYRFPCIIYAWLEESYSRLGKSSIEIWDVKPLNDITTILDLHSSELKYGAKAEATLEEAIEYQKVINGRDI</sequence>
<gene>
    <name evidence="1" type="ORF">I7730_15735</name>
</gene>
<evidence type="ECO:0000313" key="1">
    <source>
        <dbReference type="EMBL" id="HAS8541233.1"/>
    </source>
</evidence>
<dbReference type="Proteomes" id="UP000863257">
    <property type="component" value="Unassembled WGS sequence"/>
</dbReference>
<comment type="caution">
    <text evidence="1">The sequence shown here is derived from an EMBL/GenBank/DDBJ whole genome shotgun (WGS) entry which is preliminary data.</text>
</comment>
<proteinExistence type="predicted"/>
<organism evidence="1">
    <name type="scientific">Vibrio vulnificus</name>
    <dbReference type="NCBI Taxonomy" id="672"/>
    <lineage>
        <taxon>Bacteria</taxon>
        <taxon>Pseudomonadati</taxon>
        <taxon>Pseudomonadota</taxon>
        <taxon>Gammaproteobacteria</taxon>
        <taxon>Vibrionales</taxon>
        <taxon>Vibrionaceae</taxon>
        <taxon>Vibrio</taxon>
    </lineage>
</organism>